<organism evidence="1 2">
    <name type="scientific">Paramecium primaurelia</name>
    <dbReference type="NCBI Taxonomy" id="5886"/>
    <lineage>
        <taxon>Eukaryota</taxon>
        <taxon>Sar</taxon>
        <taxon>Alveolata</taxon>
        <taxon>Ciliophora</taxon>
        <taxon>Intramacronucleata</taxon>
        <taxon>Oligohymenophorea</taxon>
        <taxon>Peniculida</taxon>
        <taxon>Parameciidae</taxon>
        <taxon>Paramecium</taxon>
    </lineage>
</organism>
<name>A0A8S1M3M1_PARPR</name>
<dbReference type="OMA" id="RCITQIN"/>
<keyword evidence="2" id="KW-1185">Reference proteome</keyword>
<dbReference type="EMBL" id="CAJJDM010000050">
    <property type="protein sequence ID" value="CAD8073232.1"/>
    <property type="molecule type" value="Genomic_DNA"/>
</dbReference>
<comment type="caution">
    <text evidence="1">The sequence shown here is derived from an EMBL/GenBank/DDBJ whole genome shotgun (WGS) entry which is preliminary data.</text>
</comment>
<reference evidence="1" key="1">
    <citation type="submission" date="2021-01" db="EMBL/GenBank/DDBJ databases">
        <authorList>
            <consortium name="Genoscope - CEA"/>
            <person name="William W."/>
        </authorList>
    </citation>
    <scope>NUCLEOTIDE SEQUENCE</scope>
</reference>
<evidence type="ECO:0000313" key="2">
    <source>
        <dbReference type="Proteomes" id="UP000688137"/>
    </source>
</evidence>
<protein>
    <submittedName>
        <fullName evidence="1">Uncharacterized protein</fullName>
    </submittedName>
</protein>
<proteinExistence type="predicted"/>
<evidence type="ECO:0000313" key="1">
    <source>
        <dbReference type="EMBL" id="CAD8073232.1"/>
    </source>
</evidence>
<sequence>MIRKILYNFVKFQSIPNQNNFKFQKIQQNQTIHKAQTTSDLLKFYSQQGASLNLINLVSYIRKYTDFMISHSLVDDEVEIQHTFSVLDQLQDMIHNKQYLQFKDKISDHKRSFIMLLSLSVEMFQRSKEPENQKKFLKSAKLAIKSIKEENRLKDCNIDEISVLLRCITQINELNPTEDEEIEYWALIGTLINQLTPHSSCKLLHSLSKFRSFNENLIGKLLHPLQYIENKDINQKDAISLFFSFKHISDKTKKFDEVISKVFVFLQPYMIKQSFKLHVKYIGMIYNVLATLPLEIDKDFLTFLELQLIQSNNLSMLCLAHLFQFCYSKPELNIIINKKLEDKILVFLNQSSDIDDIPKAEQFIMFFNTLGNQCTPKYIDIFIPILKKIPMNDFIIGKMFSGLLKITLASHYLTEITDICIQRLKQYDNAINIHALNSIYRAKCIQNAKYANLFQDVVNYQINKYSQEIFIKDYLYLINNKKYFESFEFLQVLIDFLKIYTFTGNEGKENKIIISDKLKELKIIVNNVKNQKVEENAQKFLEQFDDFI</sequence>
<accession>A0A8S1M3M1</accession>
<gene>
    <name evidence="1" type="ORF">PPRIM_AZ9-3.1.T0500274</name>
</gene>
<dbReference type="Proteomes" id="UP000688137">
    <property type="component" value="Unassembled WGS sequence"/>
</dbReference>
<dbReference type="AlphaFoldDB" id="A0A8S1M3M1"/>